<evidence type="ECO:0000313" key="2">
    <source>
        <dbReference type="EMBL" id="PIO76504.1"/>
    </source>
</evidence>
<keyword evidence="3" id="KW-1185">Reference proteome</keyword>
<organism evidence="2 3">
    <name type="scientific">Teladorsagia circumcincta</name>
    <name type="common">Brown stomach worm</name>
    <name type="synonym">Ostertagia circumcincta</name>
    <dbReference type="NCBI Taxonomy" id="45464"/>
    <lineage>
        <taxon>Eukaryota</taxon>
        <taxon>Metazoa</taxon>
        <taxon>Ecdysozoa</taxon>
        <taxon>Nematoda</taxon>
        <taxon>Chromadorea</taxon>
        <taxon>Rhabditida</taxon>
        <taxon>Rhabditina</taxon>
        <taxon>Rhabditomorpha</taxon>
        <taxon>Strongyloidea</taxon>
        <taxon>Trichostrongylidae</taxon>
        <taxon>Teladorsagia</taxon>
    </lineage>
</organism>
<dbReference type="AlphaFoldDB" id="A0A2G9V1Y6"/>
<dbReference type="Proteomes" id="UP000230423">
    <property type="component" value="Unassembled WGS sequence"/>
</dbReference>
<evidence type="ECO:0000313" key="3">
    <source>
        <dbReference type="Proteomes" id="UP000230423"/>
    </source>
</evidence>
<proteinExistence type="predicted"/>
<feature type="region of interest" description="Disordered" evidence="1">
    <location>
        <begin position="1"/>
        <end position="58"/>
    </location>
</feature>
<reference evidence="2 3" key="1">
    <citation type="submission" date="2015-09" db="EMBL/GenBank/DDBJ databases">
        <title>Draft genome of the parasitic nematode Teladorsagia circumcincta isolate WARC Sus (inbred).</title>
        <authorList>
            <person name="Mitreva M."/>
        </authorList>
    </citation>
    <scope>NUCLEOTIDE SEQUENCE [LARGE SCALE GENOMIC DNA]</scope>
    <source>
        <strain evidence="2 3">S</strain>
    </source>
</reference>
<name>A0A2G9V1Y6_TELCI</name>
<sequence length="87" mass="9141">MGKKSDEADGTGDDGDGSDSGDGTEDDDDGSESEDSPEDDDDGSDSGDSTEDDDDGIAKKNYWCQGSCVVNDQSINVAVCQQREEFC</sequence>
<gene>
    <name evidence="2" type="ORF">TELCIR_01420</name>
</gene>
<dbReference type="EMBL" id="KZ345047">
    <property type="protein sequence ID" value="PIO76504.1"/>
    <property type="molecule type" value="Genomic_DNA"/>
</dbReference>
<protein>
    <submittedName>
        <fullName evidence="2">Uncharacterized protein</fullName>
    </submittedName>
</protein>
<evidence type="ECO:0000256" key="1">
    <source>
        <dbReference type="SAM" id="MobiDB-lite"/>
    </source>
</evidence>
<feature type="compositionally biased region" description="Acidic residues" evidence="1">
    <location>
        <begin position="8"/>
        <end position="55"/>
    </location>
</feature>
<accession>A0A2G9V1Y6</accession>